<evidence type="ECO:0000259" key="2">
    <source>
        <dbReference type="Pfam" id="PF09588"/>
    </source>
</evidence>
<dbReference type="Gene3D" id="3.90.320.10">
    <property type="match status" value="1"/>
</dbReference>
<dbReference type="InterPro" id="IPR011604">
    <property type="entry name" value="PDDEXK-like_dom_sf"/>
</dbReference>
<feature type="compositionally biased region" description="Acidic residues" evidence="1">
    <location>
        <begin position="99"/>
        <end position="113"/>
    </location>
</feature>
<dbReference type="GO" id="GO:0006281">
    <property type="term" value="P:DNA repair"/>
    <property type="evidence" value="ECO:0007669"/>
    <property type="project" value="UniProtKB-ARBA"/>
</dbReference>
<dbReference type="SUPFAM" id="SSF52980">
    <property type="entry name" value="Restriction endonuclease-like"/>
    <property type="match status" value="1"/>
</dbReference>
<organism>
    <name type="scientific">Branchiostoma floridae</name>
    <name type="common">Florida lancelet</name>
    <name type="synonym">Amphioxus</name>
    <dbReference type="NCBI Taxonomy" id="7739"/>
    <lineage>
        <taxon>Eukaryota</taxon>
        <taxon>Metazoa</taxon>
        <taxon>Chordata</taxon>
        <taxon>Cephalochordata</taxon>
        <taxon>Leptocardii</taxon>
        <taxon>Amphioxiformes</taxon>
        <taxon>Branchiostomatidae</taxon>
        <taxon>Branchiostoma</taxon>
    </lineage>
</organism>
<feature type="region of interest" description="Disordered" evidence="1">
    <location>
        <begin position="77"/>
        <end position="159"/>
    </location>
</feature>
<dbReference type="Pfam" id="PF09588">
    <property type="entry name" value="YqaJ"/>
    <property type="match status" value="1"/>
</dbReference>
<dbReference type="PANTHER" id="PTHR46609:SF8">
    <property type="entry name" value="YQAJ VIRAL RECOMBINASE DOMAIN-CONTAINING PROTEIN"/>
    <property type="match status" value="1"/>
</dbReference>
<evidence type="ECO:0000313" key="3">
    <source>
        <dbReference type="EMBL" id="EEN55583.1"/>
    </source>
</evidence>
<dbReference type="InterPro" id="IPR051703">
    <property type="entry name" value="NF-kappa-B_Signaling_Reg"/>
</dbReference>
<name>C3YVP9_BRAFL</name>
<accession>C3YVP9</accession>
<feature type="compositionally biased region" description="Basic residues" evidence="1">
    <location>
        <begin position="14"/>
        <end position="23"/>
    </location>
</feature>
<dbReference type="PANTHER" id="PTHR46609">
    <property type="entry name" value="EXONUCLEASE, PHAGE-TYPE/RECB, C-TERMINAL DOMAIN-CONTAINING PROTEIN"/>
    <property type="match status" value="1"/>
</dbReference>
<feature type="domain" description="YqaJ viral recombinase" evidence="2">
    <location>
        <begin position="529"/>
        <end position="671"/>
    </location>
</feature>
<sequence>MPRRLRLTIYPRKGGKGKVKTKAKVQGAPASDEAEWHTDEEDAMFQDPEYTARSPLCRGEKRCRSVSSTPRRILKWGKHRPYEKGSRKTYSKPQSTSTFEDEWQTDEEEDTTFEENSASPFAAKGRVKLPRSTPKRSSRAKRGFKHSQVSPNPQGSVRKRIRFGTPKKSDAWNTAMCEGMTKTKDEYTQVSAGDFLDLDQDDSSRIDKTVQEMIDLLPRVLVELRDLDSSKQDILLRFCHLVEAGKFPLDNICFHLWCEVVDWYNLDTSSTGMRYSPVTKTFWKIGWRLFGGRFLRLMSGNRGIGQVLTGNASIGQCPTSGTSINFAVPSAEILSKFQPYGDFPSTIDPGFIEPMVAMASKALEGKSCCLCFDGKKLSPGLTQTSGDVNLLGHGPEPSLEQRKEDLHKDLGKCGESDQGRCNVLDLTEQSNYVSLQDIEELHKRHGEPLVESLQDGDILTKIETREIPQGTPEWHTIRSSARVTGSQLHKALGLESLKAQKEYFDRAVKKAGDILTKIETREIPQGTSEWHTIRSSARVTGSQLHKALGLESLKAQKEYFDRAVKKAGNTPSFSEEQKRAMAHGVEHEIDAAATLATKILPALEPNLLVYEEGCIIMKQDDKPFLVVSPDRSLRSSQNCTVSAVEIKCPYTADVHDNIPFRYLSQLHAEMAALQCPVLLYLSYKADCTNVFKVTANTGLWADIWHAAVSQYGGSNPVKPSHLTPESKLLKKMLKEKAEAVEFLGEFPSVTEVREPELSHAVTSGPVRVSMLALEELSTLLMSVERLINEHYQLNRKKASEVVVQVVGNLDREWSMELSHGFPTNYFLKGYSLNSEVMRDIVEENHQKCHDIGIHIPCRSFDGQWRQLLVRDKNGNPLTRLQLQKDIWKEVCGQKKRVLVEDLKTIQALEWVVEKDEQTGKSVIRVKMQDNLPFPTTATLGWKTQKSSTAQESSVMANTADDDTSLLPMLDTLPLENPSDNEKGTRGAACSAFEEIFNELQNSDADADNVDIQNEEEIEQMDTDGGVYAELDQTQREEVDSEQTHEADQPKHQLSESEYREILEQLMHDEKANVDGRWNNQNLEDFKGKFSSAAVLDSSFRNVELNCIVECLKSSVQLQACEAIMRSWPKYRKVNALCDILADGSHVEVKRRRTRVMMPLSVLCEKVLLSNQYPKQALNVSLSEYRYAVKQKEWEGTSAISNDVKVEGTSEPAAWFYKPEFSTERSQLEVSCIDGDHLITRWRAHCARGNVKGLKKDAWIQVAKDRSTSLNISMVEDMLDAQSVPIACIFFSSEVQDKMVQLGFSTEALFVRHIREGLIVAHDQPGISAAERANMRFRLRSFLMHGVSFHTFPPPGRYIYSAAIGYPWQIWEDTVASIEAHMILYPLVKQGSYNQRAFSSSLCEQFFSEMTGDDKTGHCGTLTAVELTRHFGTVCEILATRLDPHRKWDMRTKKSSVYPVVTADPEHDSPTMEMEPCLSQDKKHIREIKPRNHMFDTPRTRKSHRRHGQISGPNEPSRGTRGVRQHHRIDESKMLPSTRAGIEI</sequence>
<feature type="region of interest" description="Disordered" evidence="1">
    <location>
        <begin position="14"/>
        <end position="39"/>
    </location>
</feature>
<protein>
    <recommendedName>
        <fullName evidence="2">YqaJ viral recombinase domain-containing protein</fullName>
    </recommendedName>
</protein>
<evidence type="ECO:0000256" key="1">
    <source>
        <dbReference type="SAM" id="MobiDB-lite"/>
    </source>
</evidence>
<proteinExistence type="predicted"/>
<feature type="region of interest" description="Disordered" evidence="1">
    <location>
        <begin position="1033"/>
        <end position="1053"/>
    </location>
</feature>
<dbReference type="InParanoid" id="C3YVP9"/>
<feature type="region of interest" description="Disordered" evidence="1">
    <location>
        <begin position="1493"/>
        <end position="1543"/>
    </location>
</feature>
<feature type="compositionally biased region" description="Basic residues" evidence="1">
    <location>
        <begin position="125"/>
        <end position="145"/>
    </location>
</feature>
<dbReference type="InterPro" id="IPR019080">
    <property type="entry name" value="YqaJ_viral_recombinase"/>
</dbReference>
<gene>
    <name evidence="3" type="ORF">BRAFLDRAFT_77672</name>
</gene>
<reference evidence="3" key="1">
    <citation type="journal article" date="2008" name="Nature">
        <title>The amphioxus genome and the evolution of the chordate karyotype.</title>
        <authorList>
            <consortium name="US DOE Joint Genome Institute (JGI-PGF)"/>
            <person name="Putnam N.H."/>
            <person name="Butts T."/>
            <person name="Ferrier D.E.K."/>
            <person name="Furlong R.F."/>
            <person name="Hellsten U."/>
            <person name="Kawashima T."/>
            <person name="Robinson-Rechavi M."/>
            <person name="Shoguchi E."/>
            <person name="Terry A."/>
            <person name="Yu J.-K."/>
            <person name="Benito-Gutierrez E.L."/>
            <person name="Dubchak I."/>
            <person name="Garcia-Fernandez J."/>
            <person name="Gibson-Brown J.J."/>
            <person name="Grigoriev I.V."/>
            <person name="Horton A.C."/>
            <person name="de Jong P.J."/>
            <person name="Jurka J."/>
            <person name="Kapitonov V.V."/>
            <person name="Kohara Y."/>
            <person name="Kuroki Y."/>
            <person name="Lindquist E."/>
            <person name="Lucas S."/>
            <person name="Osoegawa K."/>
            <person name="Pennacchio L.A."/>
            <person name="Salamov A.A."/>
            <person name="Satou Y."/>
            <person name="Sauka-Spengler T."/>
            <person name="Schmutz J."/>
            <person name="Shin-I T."/>
            <person name="Toyoda A."/>
            <person name="Bronner-Fraser M."/>
            <person name="Fujiyama A."/>
            <person name="Holland L.Z."/>
            <person name="Holland P.W.H."/>
            <person name="Satoh N."/>
            <person name="Rokhsar D.S."/>
        </authorList>
    </citation>
    <scope>NUCLEOTIDE SEQUENCE [LARGE SCALE GENOMIC DNA]</scope>
    <source>
        <strain evidence="3">S238N-H82</strain>
        <tissue evidence="3">Testes</tissue>
    </source>
</reference>
<dbReference type="EMBL" id="GG666558">
    <property type="protein sequence ID" value="EEN55583.1"/>
    <property type="molecule type" value="Genomic_DNA"/>
</dbReference>
<dbReference type="InterPro" id="IPR011335">
    <property type="entry name" value="Restrct_endonuc-II-like"/>
</dbReference>